<evidence type="ECO:0000256" key="3">
    <source>
        <dbReference type="ARBA" id="ARBA00023015"/>
    </source>
</evidence>
<dbReference type="SUPFAM" id="SSF52540">
    <property type="entry name" value="P-loop containing nucleoside triphosphate hydrolases"/>
    <property type="match status" value="1"/>
</dbReference>
<keyword evidence="4" id="KW-0238">DNA-binding</keyword>
<dbReference type="EMBL" id="JACXWA010000027">
    <property type="protein sequence ID" value="MBD3870057.1"/>
    <property type="molecule type" value="Genomic_DNA"/>
</dbReference>
<dbReference type="PROSITE" id="PS00688">
    <property type="entry name" value="SIGMA54_INTERACT_3"/>
    <property type="match status" value="1"/>
</dbReference>
<dbReference type="GO" id="GO:0005524">
    <property type="term" value="F:ATP binding"/>
    <property type="evidence" value="ECO:0007669"/>
    <property type="project" value="UniProtKB-KW"/>
</dbReference>
<dbReference type="SUPFAM" id="SSF55781">
    <property type="entry name" value="GAF domain-like"/>
    <property type="match status" value="1"/>
</dbReference>
<dbReference type="InterPro" id="IPR002078">
    <property type="entry name" value="Sigma_54_int"/>
</dbReference>
<dbReference type="FunFam" id="3.40.50.300:FF:000006">
    <property type="entry name" value="DNA-binding transcriptional regulator NtrC"/>
    <property type="match status" value="1"/>
</dbReference>
<evidence type="ECO:0000256" key="2">
    <source>
        <dbReference type="ARBA" id="ARBA00022840"/>
    </source>
</evidence>
<comment type="caution">
    <text evidence="7">The sequence shown here is derived from an EMBL/GenBank/DDBJ whole genome shotgun (WGS) entry which is preliminary data.</text>
</comment>
<proteinExistence type="predicted"/>
<keyword evidence="5" id="KW-0804">Transcription</keyword>
<dbReference type="PRINTS" id="PR01590">
    <property type="entry name" value="HTHFIS"/>
</dbReference>
<sequence length="493" mass="54763">MDSFDRNWRGLQLETLVDLSLTIGGVLSEEELVDELLQRSVGTLDAGSGFVSSLHPGGQEAIVRSVGLPQSVEVVRSFFDPHLLEDLAAGLVVHAQRTSEEPPFELMAAPMLWQQRTVGMVVLADKEIREGRATFSEGDARLLLSMASMVATAVATARRVQAIERDRQRLADENRALRDVARREGFVGESPPIEEMLELVRRAAPTGVNVLLRGESGVGKERVALLLHSFSDRAREPFVPLNCAALPETLLESELFGIEEGVATGVQRRHGKIELANGGTLFLDEVADLSLSLQAKLLRVVQEREFERLGGRERIPVDIHLVTATNRDLEAMVENGEFRRDLYYRLRVVVVEVPTLRDRRADIPLLARHFLELYGERFGRPGLSLSREALAALMTHPFPGNVRELENAIQAATALAPEETITVDDLRLEVESRQDPSSGGLISLGEVERRHIENVLRAVDGNRQEAARILGIDRTTLYRKLQRFASYDAESIN</sequence>
<evidence type="ECO:0000256" key="1">
    <source>
        <dbReference type="ARBA" id="ARBA00022741"/>
    </source>
</evidence>
<dbReference type="SUPFAM" id="SSF46689">
    <property type="entry name" value="Homeodomain-like"/>
    <property type="match status" value="1"/>
</dbReference>
<dbReference type="InterPro" id="IPR058031">
    <property type="entry name" value="AAA_lid_NorR"/>
</dbReference>
<keyword evidence="2" id="KW-0067">ATP-binding</keyword>
<dbReference type="PROSITE" id="PS00676">
    <property type="entry name" value="SIGMA54_INTERACT_2"/>
    <property type="match status" value="1"/>
</dbReference>
<dbReference type="CDD" id="cd00009">
    <property type="entry name" value="AAA"/>
    <property type="match status" value="1"/>
</dbReference>
<dbReference type="PROSITE" id="PS00675">
    <property type="entry name" value="SIGMA54_INTERACT_1"/>
    <property type="match status" value="1"/>
</dbReference>
<dbReference type="Gene3D" id="1.10.8.60">
    <property type="match status" value="1"/>
</dbReference>
<dbReference type="Pfam" id="PF13492">
    <property type="entry name" value="GAF_3"/>
    <property type="match status" value="1"/>
</dbReference>
<dbReference type="Proteomes" id="UP000598633">
    <property type="component" value="Unassembled WGS sequence"/>
</dbReference>
<dbReference type="InterPro" id="IPR025943">
    <property type="entry name" value="Sigma_54_int_dom_ATP-bd_2"/>
</dbReference>
<dbReference type="SMART" id="SM00382">
    <property type="entry name" value="AAA"/>
    <property type="match status" value="1"/>
</dbReference>
<dbReference type="InterPro" id="IPR027417">
    <property type="entry name" value="P-loop_NTPase"/>
</dbReference>
<dbReference type="InterPro" id="IPR025662">
    <property type="entry name" value="Sigma_54_int_dom_ATP-bd_1"/>
</dbReference>
<name>A0A8J6XWE7_9BACT</name>
<feature type="domain" description="Sigma-54 factor interaction" evidence="6">
    <location>
        <begin position="186"/>
        <end position="414"/>
    </location>
</feature>
<evidence type="ECO:0000313" key="7">
    <source>
        <dbReference type="EMBL" id="MBD3870057.1"/>
    </source>
</evidence>
<dbReference type="Gene3D" id="1.10.10.60">
    <property type="entry name" value="Homeodomain-like"/>
    <property type="match status" value="1"/>
</dbReference>
<dbReference type="GO" id="GO:0006355">
    <property type="term" value="P:regulation of DNA-templated transcription"/>
    <property type="evidence" value="ECO:0007669"/>
    <property type="project" value="InterPro"/>
</dbReference>
<dbReference type="Pfam" id="PF00158">
    <property type="entry name" value="Sigma54_activat"/>
    <property type="match status" value="1"/>
</dbReference>
<organism evidence="7 8">
    <name type="scientific">Candidatus Sulfomarinibacter kjeldsenii</name>
    <dbReference type="NCBI Taxonomy" id="2885994"/>
    <lineage>
        <taxon>Bacteria</taxon>
        <taxon>Pseudomonadati</taxon>
        <taxon>Acidobacteriota</taxon>
        <taxon>Thermoanaerobaculia</taxon>
        <taxon>Thermoanaerobaculales</taxon>
        <taxon>Candidatus Sulfomarinibacteraceae</taxon>
        <taxon>Candidatus Sulfomarinibacter</taxon>
    </lineage>
</organism>
<dbReference type="Pfam" id="PF25601">
    <property type="entry name" value="AAA_lid_14"/>
    <property type="match status" value="1"/>
</dbReference>
<dbReference type="AlphaFoldDB" id="A0A8J6XWE7"/>
<dbReference type="PANTHER" id="PTHR32071:SF57">
    <property type="entry name" value="C4-DICARBOXYLATE TRANSPORT TRANSCRIPTIONAL REGULATORY PROTEIN DCTD"/>
    <property type="match status" value="1"/>
</dbReference>
<protein>
    <submittedName>
        <fullName evidence="7">Sigma-54-dependent Fis family transcriptional regulator</fullName>
    </submittedName>
</protein>
<dbReference type="Gene3D" id="3.30.450.40">
    <property type="match status" value="1"/>
</dbReference>
<dbReference type="GO" id="GO:0043565">
    <property type="term" value="F:sequence-specific DNA binding"/>
    <property type="evidence" value="ECO:0007669"/>
    <property type="project" value="InterPro"/>
</dbReference>
<dbReference type="InterPro" id="IPR025944">
    <property type="entry name" value="Sigma_54_int_dom_CS"/>
</dbReference>
<dbReference type="InterPro" id="IPR002197">
    <property type="entry name" value="HTH_Fis"/>
</dbReference>
<dbReference type="PROSITE" id="PS50045">
    <property type="entry name" value="SIGMA54_INTERACT_4"/>
    <property type="match status" value="1"/>
</dbReference>
<evidence type="ECO:0000256" key="4">
    <source>
        <dbReference type="ARBA" id="ARBA00023125"/>
    </source>
</evidence>
<dbReference type="InterPro" id="IPR029016">
    <property type="entry name" value="GAF-like_dom_sf"/>
</dbReference>
<dbReference type="InterPro" id="IPR003018">
    <property type="entry name" value="GAF"/>
</dbReference>
<dbReference type="Pfam" id="PF02954">
    <property type="entry name" value="HTH_8"/>
    <property type="match status" value="1"/>
</dbReference>
<keyword evidence="3" id="KW-0805">Transcription regulation</keyword>
<accession>A0A8J6XWE7</accession>
<dbReference type="InterPro" id="IPR003593">
    <property type="entry name" value="AAA+_ATPase"/>
</dbReference>
<gene>
    <name evidence="7" type="ORF">IFJ97_01700</name>
</gene>
<evidence type="ECO:0000259" key="6">
    <source>
        <dbReference type="PROSITE" id="PS50045"/>
    </source>
</evidence>
<dbReference type="PANTHER" id="PTHR32071">
    <property type="entry name" value="TRANSCRIPTIONAL REGULATORY PROTEIN"/>
    <property type="match status" value="1"/>
</dbReference>
<reference evidence="7 8" key="1">
    <citation type="submission" date="2020-08" db="EMBL/GenBank/DDBJ databases">
        <title>Acidobacteriota in marine sediments use diverse sulfur dissimilation pathways.</title>
        <authorList>
            <person name="Wasmund K."/>
        </authorList>
    </citation>
    <scope>NUCLEOTIDE SEQUENCE [LARGE SCALE GENOMIC DNA]</scope>
    <source>
        <strain evidence="7">MAG AM3-A</strain>
    </source>
</reference>
<dbReference type="Gene3D" id="3.40.50.300">
    <property type="entry name" value="P-loop containing nucleotide triphosphate hydrolases"/>
    <property type="match status" value="1"/>
</dbReference>
<evidence type="ECO:0000256" key="5">
    <source>
        <dbReference type="ARBA" id="ARBA00023163"/>
    </source>
</evidence>
<keyword evidence="1" id="KW-0547">Nucleotide-binding</keyword>
<dbReference type="InterPro" id="IPR009057">
    <property type="entry name" value="Homeodomain-like_sf"/>
</dbReference>
<evidence type="ECO:0000313" key="8">
    <source>
        <dbReference type="Proteomes" id="UP000598633"/>
    </source>
</evidence>